<evidence type="ECO:0000256" key="5">
    <source>
        <dbReference type="SAM" id="MobiDB-lite"/>
    </source>
</evidence>
<feature type="domain" description="HTH tetR-type" evidence="6">
    <location>
        <begin position="9"/>
        <end position="69"/>
    </location>
</feature>
<keyword evidence="3" id="KW-0804">Transcription</keyword>
<keyword evidence="8" id="KW-1185">Reference proteome</keyword>
<name>A0A8J7R5T1_9HYPH</name>
<dbReference type="InterPro" id="IPR009057">
    <property type="entry name" value="Homeodomain-like_sf"/>
</dbReference>
<sequence length="222" mass="24159">MAKKLAKSAVSQKRVLDAAARIFRDYGYAGTTMRTIADEADLKAGSIYYHYKSKDELISAVLDLSIRLLIDDVKGALAALPEGASGRDRVQAAMHAHLSSILTNGDYTLSSRRVIGQVPESIRNQNMRLRDSYAAIWQDILKGAQAGGEFRASANMSLVRLFVLGALNWTVEWFKPGGRSIEEVASEFTDLILDGLSDKSAADSAVSPVKPKMRAQAPSRVV</sequence>
<dbReference type="InterPro" id="IPR036271">
    <property type="entry name" value="Tet_transcr_reg_TetR-rel_C_sf"/>
</dbReference>
<feature type="DNA-binding region" description="H-T-H motif" evidence="4">
    <location>
        <begin position="32"/>
        <end position="51"/>
    </location>
</feature>
<dbReference type="RefSeq" id="WP_209336383.1">
    <property type="nucleotide sequence ID" value="NZ_JAGIYY010000007.1"/>
</dbReference>
<evidence type="ECO:0000256" key="4">
    <source>
        <dbReference type="PROSITE-ProRule" id="PRU00335"/>
    </source>
</evidence>
<evidence type="ECO:0000313" key="8">
    <source>
        <dbReference type="Proteomes" id="UP000666240"/>
    </source>
</evidence>
<dbReference type="PROSITE" id="PS50977">
    <property type="entry name" value="HTH_TETR_2"/>
    <property type="match status" value="1"/>
</dbReference>
<dbReference type="EMBL" id="JAGIYY010000007">
    <property type="protein sequence ID" value="MBP0440350.1"/>
    <property type="molecule type" value="Genomic_DNA"/>
</dbReference>
<dbReference type="GO" id="GO:0003700">
    <property type="term" value="F:DNA-binding transcription factor activity"/>
    <property type="evidence" value="ECO:0007669"/>
    <property type="project" value="TreeGrafter"/>
</dbReference>
<keyword evidence="1" id="KW-0805">Transcription regulation</keyword>
<dbReference type="InterPro" id="IPR001647">
    <property type="entry name" value="HTH_TetR"/>
</dbReference>
<dbReference type="PANTHER" id="PTHR30055">
    <property type="entry name" value="HTH-TYPE TRANSCRIPTIONAL REGULATOR RUTR"/>
    <property type="match status" value="1"/>
</dbReference>
<dbReference type="InterPro" id="IPR050109">
    <property type="entry name" value="HTH-type_TetR-like_transc_reg"/>
</dbReference>
<gene>
    <name evidence="7" type="ORF">J5Y06_16990</name>
</gene>
<dbReference type="Gene3D" id="1.10.10.60">
    <property type="entry name" value="Homeodomain-like"/>
    <property type="match status" value="1"/>
</dbReference>
<dbReference type="Proteomes" id="UP000666240">
    <property type="component" value="Unassembled WGS sequence"/>
</dbReference>
<dbReference type="GO" id="GO:0000976">
    <property type="term" value="F:transcription cis-regulatory region binding"/>
    <property type="evidence" value="ECO:0007669"/>
    <property type="project" value="TreeGrafter"/>
</dbReference>
<keyword evidence="2 4" id="KW-0238">DNA-binding</keyword>
<feature type="region of interest" description="Disordered" evidence="5">
    <location>
        <begin position="202"/>
        <end position="222"/>
    </location>
</feature>
<dbReference type="SUPFAM" id="SSF48498">
    <property type="entry name" value="Tetracyclin repressor-like, C-terminal domain"/>
    <property type="match status" value="1"/>
</dbReference>
<dbReference type="InterPro" id="IPR041490">
    <property type="entry name" value="KstR2_TetR_C"/>
</dbReference>
<dbReference type="PANTHER" id="PTHR30055:SF234">
    <property type="entry name" value="HTH-TYPE TRANSCRIPTIONAL REGULATOR BETI"/>
    <property type="match status" value="1"/>
</dbReference>
<dbReference type="AlphaFoldDB" id="A0A8J7R5T1"/>
<dbReference type="Pfam" id="PF17932">
    <property type="entry name" value="TetR_C_24"/>
    <property type="match status" value="1"/>
</dbReference>
<evidence type="ECO:0000256" key="1">
    <source>
        <dbReference type="ARBA" id="ARBA00023015"/>
    </source>
</evidence>
<protein>
    <submittedName>
        <fullName evidence="7">TetR family transcriptional regulator</fullName>
    </submittedName>
</protein>
<evidence type="ECO:0000313" key="7">
    <source>
        <dbReference type="EMBL" id="MBP0440350.1"/>
    </source>
</evidence>
<evidence type="ECO:0000256" key="2">
    <source>
        <dbReference type="ARBA" id="ARBA00023125"/>
    </source>
</evidence>
<comment type="caution">
    <text evidence="7">The sequence shown here is derived from an EMBL/GenBank/DDBJ whole genome shotgun (WGS) entry which is preliminary data.</text>
</comment>
<proteinExistence type="predicted"/>
<accession>A0A8J7R5T1</accession>
<dbReference type="PRINTS" id="PR00455">
    <property type="entry name" value="HTHTETR"/>
</dbReference>
<organism evidence="7 8">
    <name type="scientific">Tianweitania sediminis</name>
    <dbReference type="NCBI Taxonomy" id="1502156"/>
    <lineage>
        <taxon>Bacteria</taxon>
        <taxon>Pseudomonadati</taxon>
        <taxon>Pseudomonadota</taxon>
        <taxon>Alphaproteobacteria</taxon>
        <taxon>Hyphomicrobiales</taxon>
        <taxon>Phyllobacteriaceae</taxon>
        <taxon>Tianweitania</taxon>
    </lineage>
</organism>
<reference evidence="7" key="1">
    <citation type="submission" date="2021-03" db="EMBL/GenBank/DDBJ databases">
        <title>Genome sequencing and assembly of Tianweitania sediminis.</title>
        <authorList>
            <person name="Chhetri G."/>
        </authorList>
    </citation>
    <scope>NUCLEOTIDE SEQUENCE</scope>
    <source>
        <strain evidence="7">Z8</strain>
    </source>
</reference>
<evidence type="ECO:0000256" key="3">
    <source>
        <dbReference type="ARBA" id="ARBA00023163"/>
    </source>
</evidence>
<evidence type="ECO:0000259" key="6">
    <source>
        <dbReference type="PROSITE" id="PS50977"/>
    </source>
</evidence>
<dbReference type="Gene3D" id="1.10.357.10">
    <property type="entry name" value="Tetracycline Repressor, domain 2"/>
    <property type="match status" value="1"/>
</dbReference>
<dbReference type="SUPFAM" id="SSF46689">
    <property type="entry name" value="Homeodomain-like"/>
    <property type="match status" value="1"/>
</dbReference>
<dbReference type="Pfam" id="PF00440">
    <property type="entry name" value="TetR_N"/>
    <property type="match status" value="1"/>
</dbReference>